<proteinExistence type="predicted"/>
<keyword evidence="2" id="KW-1185">Reference proteome</keyword>
<sequence length="53" mass="6378">MVILQQILMELLLLKILQHRRIHRLPFQRDRSLRLLLFRSLNATLSEGSVLQR</sequence>
<evidence type="ECO:0000313" key="1">
    <source>
        <dbReference type="EMBL" id="KHJ76775.1"/>
    </source>
</evidence>
<dbReference type="Proteomes" id="UP000053660">
    <property type="component" value="Unassembled WGS sequence"/>
</dbReference>
<accession>A0A0B1S0P4</accession>
<protein>
    <submittedName>
        <fullName evidence="1">Uncharacterized protein</fullName>
    </submittedName>
</protein>
<gene>
    <name evidence="1" type="ORF">OESDEN_23605</name>
</gene>
<organism evidence="1 2">
    <name type="scientific">Oesophagostomum dentatum</name>
    <name type="common">Nodular worm</name>
    <dbReference type="NCBI Taxonomy" id="61180"/>
    <lineage>
        <taxon>Eukaryota</taxon>
        <taxon>Metazoa</taxon>
        <taxon>Ecdysozoa</taxon>
        <taxon>Nematoda</taxon>
        <taxon>Chromadorea</taxon>
        <taxon>Rhabditida</taxon>
        <taxon>Rhabditina</taxon>
        <taxon>Rhabditomorpha</taxon>
        <taxon>Strongyloidea</taxon>
        <taxon>Strongylidae</taxon>
        <taxon>Oesophagostomum</taxon>
    </lineage>
</organism>
<dbReference type="EMBL" id="KN611421">
    <property type="protein sequence ID" value="KHJ76775.1"/>
    <property type="molecule type" value="Genomic_DNA"/>
</dbReference>
<name>A0A0B1S0P4_OESDE</name>
<reference evidence="1 2" key="1">
    <citation type="submission" date="2014-03" db="EMBL/GenBank/DDBJ databases">
        <title>Draft genome of the hookworm Oesophagostomum dentatum.</title>
        <authorList>
            <person name="Mitreva M."/>
        </authorList>
    </citation>
    <scope>NUCLEOTIDE SEQUENCE [LARGE SCALE GENOMIC DNA]</scope>
    <source>
        <strain evidence="1 2">OD-Hann</strain>
    </source>
</reference>
<evidence type="ECO:0000313" key="2">
    <source>
        <dbReference type="Proteomes" id="UP000053660"/>
    </source>
</evidence>
<dbReference type="AlphaFoldDB" id="A0A0B1S0P4"/>